<evidence type="ECO:0000256" key="3">
    <source>
        <dbReference type="ARBA" id="ARBA00022741"/>
    </source>
</evidence>
<feature type="transmembrane region" description="Helical" evidence="8">
    <location>
        <begin position="70"/>
        <end position="95"/>
    </location>
</feature>
<proteinExistence type="predicted"/>
<keyword evidence="4 11" id="KW-0067">ATP-binding</keyword>
<dbReference type="PROSITE" id="PS00211">
    <property type="entry name" value="ABC_TRANSPORTER_1"/>
    <property type="match status" value="1"/>
</dbReference>
<comment type="subcellular location">
    <subcellularLocation>
        <location evidence="1">Cell membrane</location>
        <topology evidence="1">Multi-pass membrane protein</topology>
    </subcellularLocation>
</comment>
<dbReference type="InterPro" id="IPR017871">
    <property type="entry name" value="ABC_transporter-like_CS"/>
</dbReference>
<keyword evidence="3" id="KW-0547">Nucleotide-binding</keyword>
<dbReference type="Gene3D" id="3.40.50.300">
    <property type="entry name" value="P-loop containing nucleotide triphosphate hydrolases"/>
    <property type="match status" value="1"/>
</dbReference>
<evidence type="ECO:0000256" key="6">
    <source>
        <dbReference type="ARBA" id="ARBA00023136"/>
    </source>
</evidence>
<feature type="transmembrane region" description="Helical" evidence="8">
    <location>
        <begin position="287"/>
        <end position="305"/>
    </location>
</feature>
<evidence type="ECO:0000313" key="12">
    <source>
        <dbReference type="Proteomes" id="UP000239388"/>
    </source>
</evidence>
<evidence type="ECO:0000256" key="5">
    <source>
        <dbReference type="ARBA" id="ARBA00022989"/>
    </source>
</evidence>
<dbReference type="PANTHER" id="PTHR24221:SF654">
    <property type="entry name" value="ATP-BINDING CASSETTE SUB-FAMILY B MEMBER 6"/>
    <property type="match status" value="1"/>
</dbReference>
<feature type="domain" description="ABC transporter" evidence="9">
    <location>
        <begin position="476"/>
        <end position="711"/>
    </location>
</feature>
<feature type="transmembrane region" description="Helical" evidence="8">
    <location>
        <begin position="377"/>
        <end position="395"/>
    </location>
</feature>
<dbReference type="GO" id="GO:0140359">
    <property type="term" value="F:ABC-type transporter activity"/>
    <property type="evidence" value="ECO:0007669"/>
    <property type="project" value="InterPro"/>
</dbReference>
<evidence type="ECO:0000256" key="1">
    <source>
        <dbReference type="ARBA" id="ARBA00004651"/>
    </source>
</evidence>
<dbReference type="InterPro" id="IPR027417">
    <property type="entry name" value="P-loop_NTPase"/>
</dbReference>
<dbReference type="InterPro" id="IPR003439">
    <property type="entry name" value="ABC_transporter-like_ATP-bd"/>
</dbReference>
<dbReference type="GO" id="GO:0005524">
    <property type="term" value="F:ATP binding"/>
    <property type="evidence" value="ECO:0007669"/>
    <property type="project" value="UniProtKB-KW"/>
</dbReference>
<dbReference type="InterPro" id="IPR003593">
    <property type="entry name" value="AAA+_ATPase"/>
</dbReference>
<dbReference type="GO" id="GO:0005886">
    <property type="term" value="C:plasma membrane"/>
    <property type="evidence" value="ECO:0007669"/>
    <property type="project" value="UniProtKB-SubCell"/>
</dbReference>
<feature type="coiled-coil region" evidence="7">
    <location>
        <begin position="112"/>
        <end position="162"/>
    </location>
</feature>
<name>A0A2S8G1R2_9BACT</name>
<feature type="transmembrane region" description="Helical" evidence="8">
    <location>
        <begin position="185"/>
        <end position="211"/>
    </location>
</feature>
<sequence length="727" mass="80303">MILLDNANRCSFLRFLISPCWQGATDVPQPKATPDGVVPCPLPSQRLHDSSMNYLLLAIRHCVTKYRWSIIGSLICSLLVGVLWGANIGAVYPFAEVIFKGQSLHEWAKTETTNCNEKIAEVKADIAELDQQIAAAQDPAQISKLNSSRDFAETELKGWESKLGNVEKSKPYIEAYAPHGPFNTLLALVAFLLIGTVLKGIFLSVSMMLVARATQLTTLDLKHELFRKLLDVRLGKTHISTGDSTSRMNGDVASIGGSLEILFGKTVREPIKMIACLAGAAYINWRLLILSLLIAPAAAFVLYRLARTIKNLNLSQIMINARITGFFIQIMHGYYVVKAYGTEEYEQSRFEAKSRQAYWEQVKIRFFNSMVRVNNEVLGLGMVCLSLIAGGYLVLNQKTHIFGIPLADKPMELGSILAFYALLVGCTDPLRKLGDVFGAIQAGIASAELVYPLLQMEMPIEDPKDPVPTSSVGRDITLKDVEFSYIEDTPVLKKLNLHIDQGEAIAIVGPNGCGKSTIINLLMRFYDPDSGQVLLGGTDLRQFAQHDLRSKIALVTQSTVLFNESIRENIRYGSMNATDEEVLKAAKLAYVDQFVQTHMSDGYDTLCGDRGTSLSGGQRQRISIARALLRNPDIIIMDEATSQIDMESERLIHESLKNCIAGRTAILITHRASTLKLASRIVVMNHGQIEATGTHEQLIESSKTYRRLYVEDDSEAAAKRPAKKSAA</sequence>
<evidence type="ECO:0000259" key="10">
    <source>
        <dbReference type="PROSITE" id="PS50929"/>
    </source>
</evidence>
<feature type="transmembrane region" description="Helical" evidence="8">
    <location>
        <begin position="317"/>
        <end position="337"/>
    </location>
</feature>
<feature type="domain" description="ABC transmembrane type-1" evidence="10">
    <location>
        <begin position="173"/>
        <end position="442"/>
    </location>
</feature>
<reference evidence="11 12" key="1">
    <citation type="submission" date="2018-02" db="EMBL/GenBank/DDBJ databases">
        <title>Comparative genomes isolates from brazilian mangrove.</title>
        <authorList>
            <person name="Araujo J.E."/>
            <person name="Taketani R.G."/>
            <person name="Silva M.C.P."/>
            <person name="Loureco M.V."/>
            <person name="Andreote F.D."/>
        </authorList>
    </citation>
    <scope>NUCLEOTIDE SEQUENCE [LARGE SCALE GENOMIC DNA]</scope>
    <source>
        <strain evidence="11 12">NAP PRIS-MGV</strain>
    </source>
</reference>
<keyword evidence="2 8" id="KW-0812">Transmembrane</keyword>
<evidence type="ECO:0000256" key="2">
    <source>
        <dbReference type="ARBA" id="ARBA00022692"/>
    </source>
</evidence>
<evidence type="ECO:0000259" key="9">
    <source>
        <dbReference type="PROSITE" id="PS50893"/>
    </source>
</evidence>
<dbReference type="PANTHER" id="PTHR24221">
    <property type="entry name" value="ATP-BINDING CASSETTE SUB-FAMILY B"/>
    <property type="match status" value="1"/>
</dbReference>
<dbReference type="PROSITE" id="PS50929">
    <property type="entry name" value="ABC_TM1F"/>
    <property type="match status" value="1"/>
</dbReference>
<organism evidence="11 12">
    <name type="scientific">Blastopirellula marina</name>
    <dbReference type="NCBI Taxonomy" id="124"/>
    <lineage>
        <taxon>Bacteria</taxon>
        <taxon>Pseudomonadati</taxon>
        <taxon>Planctomycetota</taxon>
        <taxon>Planctomycetia</taxon>
        <taxon>Pirellulales</taxon>
        <taxon>Pirellulaceae</taxon>
        <taxon>Blastopirellula</taxon>
    </lineage>
</organism>
<dbReference type="Pfam" id="PF00664">
    <property type="entry name" value="ABC_membrane"/>
    <property type="match status" value="1"/>
</dbReference>
<dbReference type="Pfam" id="PF00005">
    <property type="entry name" value="ABC_tran"/>
    <property type="match status" value="1"/>
</dbReference>
<dbReference type="GO" id="GO:0034040">
    <property type="term" value="F:ATPase-coupled lipid transmembrane transporter activity"/>
    <property type="evidence" value="ECO:0007669"/>
    <property type="project" value="TreeGrafter"/>
</dbReference>
<keyword evidence="6 8" id="KW-0472">Membrane</keyword>
<dbReference type="SUPFAM" id="SSF90123">
    <property type="entry name" value="ABC transporter transmembrane region"/>
    <property type="match status" value="1"/>
</dbReference>
<evidence type="ECO:0000256" key="7">
    <source>
        <dbReference type="SAM" id="Coils"/>
    </source>
</evidence>
<dbReference type="SMART" id="SM00382">
    <property type="entry name" value="AAA"/>
    <property type="match status" value="1"/>
</dbReference>
<dbReference type="SUPFAM" id="SSF52540">
    <property type="entry name" value="P-loop containing nucleoside triphosphate hydrolases"/>
    <property type="match status" value="1"/>
</dbReference>
<dbReference type="FunFam" id="3.40.50.300:FF:000218">
    <property type="entry name" value="Multidrug ABC transporter ATP-binding protein"/>
    <property type="match status" value="1"/>
</dbReference>
<evidence type="ECO:0000256" key="8">
    <source>
        <dbReference type="SAM" id="Phobius"/>
    </source>
</evidence>
<dbReference type="GO" id="GO:0016887">
    <property type="term" value="F:ATP hydrolysis activity"/>
    <property type="evidence" value="ECO:0007669"/>
    <property type="project" value="InterPro"/>
</dbReference>
<dbReference type="InterPro" id="IPR011527">
    <property type="entry name" value="ABC1_TM_dom"/>
</dbReference>
<dbReference type="InterPro" id="IPR039421">
    <property type="entry name" value="Type_1_exporter"/>
</dbReference>
<dbReference type="AlphaFoldDB" id="A0A2S8G1R2"/>
<keyword evidence="7" id="KW-0175">Coiled coil</keyword>
<gene>
    <name evidence="11" type="ORF">C5Y98_09875</name>
</gene>
<dbReference type="EMBL" id="PUIB01000011">
    <property type="protein sequence ID" value="PQO38363.1"/>
    <property type="molecule type" value="Genomic_DNA"/>
</dbReference>
<comment type="caution">
    <text evidence="11">The sequence shown here is derived from an EMBL/GenBank/DDBJ whole genome shotgun (WGS) entry which is preliminary data.</text>
</comment>
<keyword evidence="5 8" id="KW-1133">Transmembrane helix</keyword>
<dbReference type="Proteomes" id="UP000239388">
    <property type="component" value="Unassembled WGS sequence"/>
</dbReference>
<evidence type="ECO:0000256" key="4">
    <source>
        <dbReference type="ARBA" id="ARBA00022840"/>
    </source>
</evidence>
<evidence type="ECO:0000313" key="11">
    <source>
        <dbReference type="EMBL" id="PQO38363.1"/>
    </source>
</evidence>
<dbReference type="PROSITE" id="PS50893">
    <property type="entry name" value="ABC_TRANSPORTER_2"/>
    <property type="match status" value="1"/>
</dbReference>
<protein>
    <submittedName>
        <fullName evidence="11">ABC transporter ATP-binding protein</fullName>
    </submittedName>
</protein>
<dbReference type="Gene3D" id="1.20.1560.10">
    <property type="entry name" value="ABC transporter type 1, transmembrane domain"/>
    <property type="match status" value="1"/>
</dbReference>
<accession>A0A2S8G1R2</accession>
<dbReference type="InterPro" id="IPR036640">
    <property type="entry name" value="ABC1_TM_sf"/>
</dbReference>